<evidence type="ECO:0000256" key="1">
    <source>
        <dbReference type="SAM" id="MobiDB-lite"/>
    </source>
</evidence>
<feature type="non-terminal residue" evidence="2">
    <location>
        <position position="32"/>
    </location>
</feature>
<protein>
    <submittedName>
        <fullName evidence="2">Uncharacterized protein</fullName>
    </submittedName>
</protein>
<feature type="region of interest" description="Disordered" evidence="1">
    <location>
        <begin position="1"/>
        <end position="32"/>
    </location>
</feature>
<evidence type="ECO:0000313" key="2">
    <source>
        <dbReference type="EMBL" id="CAF4588769.1"/>
    </source>
</evidence>
<dbReference type="EMBL" id="CAJOBI010101237">
    <property type="protein sequence ID" value="CAF4588769.1"/>
    <property type="molecule type" value="Genomic_DNA"/>
</dbReference>
<feature type="compositionally biased region" description="Polar residues" evidence="1">
    <location>
        <begin position="10"/>
        <end position="19"/>
    </location>
</feature>
<proteinExistence type="predicted"/>
<gene>
    <name evidence="2" type="ORF">SMN809_LOCUS38593</name>
</gene>
<dbReference type="Proteomes" id="UP000676336">
    <property type="component" value="Unassembled WGS sequence"/>
</dbReference>
<dbReference type="AlphaFoldDB" id="A0A8S2YW40"/>
<organism evidence="2 3">
    <name type="scientific">Rotaria magnacalcarata</name>
    <dbReference type="NCBI Taxonomy" id="392030"/>
    <lineage>
        <taxon>Eukaryota</taxon>
        <taxon>Metazoa</taxon>
        <taxon>Spiralia</taxon>
        <taxon>Gnathifera</taxon>
        <taxon>Rotifera</taxon>
        <taxon>Eurotatoria</taxon>
        <taxon>Bdelloidea</taxon>
        <taxon>Philodinida</taxon>
        <taxon>Philodinidae</taxon>
        <taxon>Rotaria</taxon>
    </lineage>
</organism>
<comment type="caution">
    <text evidence="2">The sequence shown here is derived from an EMBL/GenBank/DDBJ whole genome shotgun (WGS) entry which is preliminary data.</text>
</comment>
<evidence type="ECO:0000313" key="3">
    <source>
        <dbReference type="Proteomes" id="UP000676336"/>
    </source>
</evidence>
<reference evidence="2" key="1">
    <citation type="submission" date="2021-02" db="EMBL/GenBank/DDBJ databases">
        <authorList>
            <person name="Nowell W R."/>
        </authorList>
    </citation>
    <scope>NUCLEOTIDE SEQUENCE</scope>
</reference>
<accession>A0A8S2YW40</accession>
<sequence length="32" mass="3779">MITWLRDNPQGKQGRNSYTLEEFGLTHDTIEQ</sequence>
<name>A0A8S2YW40_9BILA</name>